<dbReference type="InterPro" id="IPR041581">
    <property type="entry name" value="Glyoxalase_6"/>
</dbReference>
<protein>
    <recommendedName>
        <fullName evidence="1">Glyoxalase-like domain-containing protein</fullName>
    </recommendedName>
</protein>
<dbReference type="CDD" id="cd06587">
    <property type="entry name" value="VOC"/>
    <property type="match status" value="1"/>
</dbReference>
<keyword evidence="3" id="KW-1185">Reference proteome</keyword>
<evidence type="ECO:0000313" key="3">
    <source>
        <dbReference type="Proteomes" id="UP000562352"/>
    </source>
</evidence>
<name>A0A841DL33_PLAVE</name>
<accession>A0A841DL33</accession>
<dbReference type="Pfam" id="PF18029">
    <property type="entry name" value="Glyoxalase_6"/>
    <property type="match status" value="1"/>
</dbReference>
<dbReference type="InterPro" id="IPR029068">
    <property type="entry name" value="Glyas_Bleomycin-R_OHBP_Dase"/>
</dbReference>
<feature type="domain" description="Glyoxalase-like" evidence="1">
    <location>
        <begin position="10"/>
        <end position="112"/>
    </location>
</feature>
<proteinExistence type="predicted"/>
<comment type="caution">
    <text evidence="2">The sequence shown here is derived from an EMBL/GenBank/DDBJ whole genome shotgun (WGS) entry which is preliminary data.</text>
</comment>
<organism evidence="2 3">
    <name type="scientific">Planomonospora venezuelensis</name>
    <dbReference type="NCBI Taxonomy" id="1999"/>
    <lineage>
        <taxon>Bacteria</taxon>
        <taxon>Bacillati</taxon>
        <taxon>Actinomycetota</taxon>
        <taxon>Actinomycetes</taxon>
        <taxon>Streptosporangiales</taxon>
        <taxon>Streptosporangiaceae</taxon>
        <taxon>Planomonospora</taxon>
    </lineage>
</organism>
<dbReference type="SUPFAM" id="SSF54593">
    <property type="entry name" value="Glyoxalase/Bleomycin resistance protein/Dihydroxybiphenyl dioxygenase"/>
    <property type="match status" value="1"/>
</dbReference>
<reference evidence="2 3" key="1">
    <citation type="submission" date="2020-08" db="EMBL/GenBank/DDBJ databases">
        <title>Genomic Encyclopedia of Type Strains, Phase III (KMG-III): the genomes of soil and plant-associated and newly described type strains.</title>
        <authorList>
            <person name="Whitman W."/>
        </authorList>
    </citation>
    <scope>NUCLEOTIDE SEQUENCE [LARGE SCALE GENOMIC DNA]</scope>
    <source>
        <strain evidence="2 3">CECT 3303</strain>
    </source>
</reference>
<gene>
    <name evidence="2" type="ORF">FHS22_007129</name>
</gene>
<dbReference type="Proteomes" id="UP000562352">
    <property type="component" value="Unassembled WGS sequence"/>
</dbReference>
<dbReference type="AlphaFoldDB" id="A0A841DL33"/>
<dbReference type="RefSeq" id="WP_184948517.1">
    <property type="nucleotide sequence ID" value="NZ_BAAAWZ010000001.1"/>
</dbReference>
<evidence type="ECO:0000313" key="2">
    <source>
        <dbReference type="EMBL" id="MBB5967816.1"/>
    </source>
</evidence>
<evidence type="ECO:0000259" key="1">
    <source>
        <dbReference type="Pfam" id="PF18029"/>
    </source>
</evidence>
<dbReference type="PANTHER" id="PTHR35908">
    <property type="entry name" value="HYPOTHETICAL FUSION PROTEIN"/>
    <property type="match status" value="1"/>
</dbReference>
<sequence length="128" mass="14553">MAHYSRLYTVVIDVPQAGHDREVEFWRGAIGPELKANESYPEYHGALLHGQEFALMIQRLGEGEGRVHVDIHTDDLEAEVARLERLGAERVQKANDRWWIMRDPAGLPFCVIPDAPGTLHDGNAQRWD</sequence>
<dbReference type="EMBL" id="JACHJJ010000039">
    <property type="protein sequence ID" value="MBB5967816.1"/>
    <property type="molecule type" value="Genomic_DNA"/>
</dbReference>
<dbReference type="Gene3D" id="3.10.180.10">
    <property type="entry name" value="2,3-Dihydroxybiphenyl 1,2-Dioxygenase, domain 1"/>
    <property type="match status" value="1"/>
</dbReference>
<dbReference type="PANTHER" id="PTHR35908:SF1">
    <property type="entry name" value="CONSERVED PROTEIN"/>
    <property type="match status" value="1"/>
</dbReference>